<sequence length="426" mass="45496">MRIQNSLPLALFLSTQSVAALDFDLNHPDTIEAAAKVLVSSITTPYNTTFSSKPTFPLPDNPNPYPAWVPPSAWTALIEYAHLSGDTSFNTLVASALQEQATATDGWTKPELSNVEMSSWAIAALTALETGLEEPSDESKSWIDLAKGVFEMQVTRWNEDSAAACSGGLFAGGSDGGSGKPAFANTNFFLLASRLALATGGEDPVFVEWAEKVWTWIEGTMVDKQSWSVNDLSVGSDGKCEIDGVWFRGYRDRAILIEGVANLWNLTAASTENSTWTAPLTSLTSALCATDSPECRPAATDSEDQTVDYIIRGCESGATGQCPFDNRALKGPWIRSLGRAASLVSSLTDAEERLTRIVDASAQAAASRCRPREGEGASIGCDVKWYKSCNTPDGWCMGAMPPTVEVGGLGEVHAALEAVQGVLWTT</sequence>
<keyword evidence="6" id="KW-0325">Glycoprotein</keyword>
<dbReference type="GO" id="GO:0008496">
    <property type="term" value="F:mannan endo-1,6-alpha-mannosidase activity"/>
    <property type="evidence" value="ECO:0007669"/>
    <property type="project" value="UniProtKB-UniRule"/>
</dbReference>
<comment type="similarity">
    <text evidence="2 8">Belongs to the glycosyl hydrolase 76 family.</text>
</comment>
<evidence type="ECO:0000256" key="4">
    <source>
        <dbReference type="ARBA" id="ARBA00022729"/>
    </source>
</evidence>
<dbReference type="InterPro" id="IPR014480">
    <property type="entry name" value="Mannan-1_6-alpha_mannosidase"/>
</dbReference>
<dbReference type="SUPFAM" id="SSF48208">
    <property type="entry name" value="Six-hairpin glycosidases"/>
    <property type="match status" value="1"/>
</dbReference>
<comment type="catalytic activity">
    <reaction evidence="1 8">
        <text>Random hydrolysis of (1-&gt;6)-alpha-D-mannosidic linkages in unbranched (1-&gt;6)-mannans.</text>
        <dbReference type="EC" id="3.2.1.101"/>
    </reaction>
</comment>
<dbReference type="Gene3D" id="1.50.10.20">
    <property type="match status" value="1"/>
</dbReference>
<comment type="caution">
    <text evidence="10">The sequence shown here is derived from an EMBL/GenBank/DDBJ whole genome shotgun (WGS) entry which is preliminary data.</text>
</comment>
<dbReference type="InterPro" id="IPR008928">
    <property type="entry name" value="6-hairpin_glycosidase_sf"/>
</dbReference>
<name>A0A9W4UIC8_9PLEO</name>
<dbReference type="Proteomes" id="UP001152607">
    <property type="component" value="Unassembled WGS sequence"/>
</dbReference>
<evidence type="ECO:0000313" key="10">
    <source>
        <dbReference type="EMBL" id="CAI6336249.1"/>
    </source>
</evidence>
<dbReference type="InterPro" id="IPR005198">
    <property type="entry name" value="Glyco_hydro_76"/>
</dbReference>
<evidence type="ECO:0000313" key="11">
    <source>
        <dbReference type="Proteomes" id="UP001152607"/>
    </source>
</evidence>
<dbReference type="AlphaFoldDB" id="A0A9W4UIC8"/>
<dbReference type="OrthoDB" id="4312517at2759"/>
<evidence type="ECO:0000256" key="5">
    <source>
        <dbReference type="ARBA" id="ARBA00022801"/>
    </source>
</evidence>
<feature type="chain" id="PRO_5040756372" description="Mannan endo-1,6-alpha-mannosidase" evidence="9">
    <location>
        <begin position="21"/>
        <end position="426"/>
    </location>
</feature>
<dbReference type="EC" id="3.2.1.101" evidence="3 8"/>
<evidence type="ECO:0000256" key="1">
    <source>
        <dbReference type="ARBA" id="ARBA00001452"/>
    </source>
</evidence>
<evidence type="ECO:0000256" key="3">
    <source>
        <dbReference type="ARBA" id="ARBA00012350"/>
    </source>
</evidence>
<dbReference type="PIRSF" id="PIRSF016302">
    <property type="entry name" value="Man_a_manosd"/>
    <property type="match status" value="1"/>
</dbReference>
<dbReference type="PANTHER" id="PTHR12145">
    <property type="entry name" value="MANNAN ENDO-1,6-ALPHA-MANNOSIDASE DCW1"/>
    <property type="match status" value="1"/>
</dbReference>
<accession>A0A9W4UIC8</accession>
<dbReference type="Pfam" id="PF03663">
    <property type="entry name" value="Glyco_hydro_76"/>
    <property type="match status" value="1"/>
</dbReference>
<dbReference type="EMBL" id="CAOQHR010000006">
    <property type="protein sequence ID" value="CAI6336249.1"/>
    <property type="molecule type" value="Genomic_DNA"/>
</dbReference>
<evidence type="ECO:0000256" key="9">
    <source>
        <dbReference type="SAM" id="SignalP"/>
    </source>
</evidence>
<protein>
    <recommendedName>
        <fullName evidence="3 8">Mannan endo-1,6-alpha-mannosidase</fullName>
        <ecNumber evidence="3 8">3.2.1.101</ecNumber>
    </recommendedName>
</protein>
<keyword evidence="5 8" id="KW-0378">Hydrolase</keyword>
<dbReference type="GO" id="GO:0009272">
    <property type="term" value="P:fungal-type cell wall biogenesis"/>
    <property type="evidence" value="ECO:0007669"/>
    <property type="project" value="TreeGrafter"/>
</dbReference>
<dbReference type="PANTHER" id="PTHR12145:SF36">
    <property type="entry name" value="MANNAN ENDO-1,6-ALPHA-MANNOSIDASE DCW1"/>
    <property type="match status" value="1"/>
</dbReference>
<keyword evidence="4 9" id="KW-0732">Signal</keyword>
<reference evidence="10" key="1">
    <citation type="submission" date="2023-01" db="EMBL/GenBank/DDBJ databases">
        <authorList>
            <person name="Van Ghelder C."/>
            <person name="Rancurel C."/>
        </authorList>
    </citation>
    <scope>NUCLEOTIDE SEQUENCE</scope>
    <source>
        <strain evidence="10">CNCM I-4278</strain>
    </source>
</reference>
<evidence type="ECO:0000256" key="7">
    <source>
        <dbReference type="ARBA" id="ARBA00023295"/>
    </source>
</evidence>
<evidence type="ECO:0000256" key="8">
    <source>
        <dbReference type="PIRNR" id="PIRNR016302"/>
    </source>
</evidence>
<keyword evidence="11" id="KW-1185">Reference proteome</keyword>
<keyword evidence="7 8" id="KW-0326">Glycosidase</keyword>
<dbReference type="GO" id="GO:0016052">
    <property type="term" value="P:carbohydrate catabolic process"/>
    <property type="evidence" value="ECO:0007669"/>
    <property type="project" value="InterPro"/>
</dbReference>
<evidence type="ECO:0000256" key="6">
    <source>
        <dbReference type="ARBA" id="ARBA00023180"/>
    </source>
</evidence>
<proteinExistence type="inferred from homology"/>
<organism evidence="10 11">
    <name type="scientific">Periconia digitata</name>
    <dbReference type="NCBI Taxonomy" id="1303443"/>
    <lineage>
        <taxon>Eukaryota</taxon>
        <taxon>Fungi</taxon>
        <taxon>Dikarya</taxon>
        <taxon>Ascomycota</taxon>
        <taxon>Pezizomycotina</taxon>
        <taxon>Dothideomycetes</taxon>
        <taxon>Pleosporomycetidae</taxon>
        <taxon>Pleosporales</taxon>
        <taxon>Massarineae</taxon>
        <taxon>Periconiaceae</taxon>
        <taxon>Periconia</taxon>
    </lineage>
</organism>
<evidence type="ECO:0000256" key="2">
    <source>
        <dbReference type="ARBA" id="ARBA00009699"/>
    </source>
</evidence>
<gene>
    <name evidence="10" type="ORF">PDIGIT_LOCUS9343</name>
</gene>
<feature type="signal peptide" evidence="9">
    <location>
        <begin position="1"/>
        <end position="20"/>
    </location>
</feature>